<proteinExistence type="predicted"/>
<dbReference type="EMBL" id="CP110431">
    <property type="protein sequence ID" value="WAQ89741.1"/>
    <property type="molecule type" value="Genomic_DNA"/>
</dbReference>
<gene>
    <name evidence="2" type="ORF">PtA15_11A432</name>
</gene>
<reference evidence="2" key="1">
    <citation type="submission" date="2022-10" db="EMBL/GenBank/DDBJ databases">
        <title>Puccinia triticina Genome sequencing and assembly.</title>
        <authorList>
            <person name="Li C."/>
        </authorList>
    </citation>
    <scope>NUCLEOTIDE SEQUENCE</scope>
    <source>
        <strain evidence="2">Pt15</strain>
    </source>
</reference>
<name>A0ABY7D064_9BASI</name>
<evidence type="ECO:0000313" key="3">
    <source>
        <dbReference type="Proteomes" id="UP001164743"/>
    </source>
</evidence>
<feature type="region of interest" description="Disordered" evidence="1">
    <location>
        <begin position="297"/>
        <end position="365"/>
    </location>
</feature>
<protein>
    <recommendedName>
        <fullName evidence="4">FAR1 domain-containing protein</fullName>
    </recommendedName>
</protein>
<keyword evidence="3" id="KW-1185">Reference proteome</keyword>
<feature type="compositionally biased region" description="Low complexity" evidence="1">
    <location>
        <begin position="324"/>
        <end position="335"/>
    </location>
</feature>
<evidence type="ECO:0000256" key="1">
    <source>
        <dbReference type="SAM" id="MobiDB-lite"/>
    </source>
</evidence>
<accession>A0ABY7D064</accession>
<evidence type="ECO:0008006" key="4">
    <source>
        <dbReference type="Google" id="ProtNLM"/>
    </source>
</evidence>
<dbReference type="Proteomes" id="UP001164743">
    <property type="component" value="Chromosome 11A"/>
</dbReference>
<evidence type="ECO:0000313" key="2">
    <source>
        <dbReference type="EMBL" id="WAQ89741.1"/>
    </source>
</evidence>
<dbReference type="PANTHER" id="PTHR48159">
    <property type="entry name" value="MULE DOMAIN-CONTAINING PROTEIN"/>
    <property type="match status" value="1"/>
</dbReference>
<dbReference type="GeneID" id="77802235"/>
<dbReference type="PANTHER" id="PTHR48159:SF1">
    <property type="entry name" value="MEMBRANE-ASSOCIATED GIANT PROTEIN ANTIGEN, PUTATIVE-RELATED"/>
    <property type="match status" value="1"/>
</dbReference>
<dbReference type="RefSeq" id="XP_053025296.1">
    <property type="nucleotide sequence ID" value="XM_053161340.1"/>
</dbReference>
<sequence length="541" mass="60706">MKRPADESSTELYPIVSNIYDIVPLPFTQEVPVQPSAPLIPNSLRMIRITNATAPSFPQPIHRFTIPGCTRADADAFVTAMQTTVYWSVQRSPKEKSSKTKAGRTGCPIKNHFRIDLKCPHGGVHIPVPNSRKQHTLSRKCGCQSKFSIFHDVQSNSLRVEWHWQHNHNPFSKEEIAANRIPKMLDNWLTERVLAGLGWKAIQALANCPEIAAMRGRGIKLEAGNLKLDRFRYLVAEGIKRQRTNKFQDMAKAKADEYTPAIMQLLGIKVRQTPSHFCIFSFTSPATKAYMFVERASPPPQPRMNLDDWAPDGSFRRELPPNGPGNTAPTGGQTTERSKKRQINEPQSSRDGPEPSAEDTEVDEPLMNDEDFALFLQSLAKKPICPVIPTPVPSSGPLLNPDEVLRHLTNLSASALDALQQTIDLLKFIENRRMIAKKTSPEWMWTFRRASESIRQSVVVRCPKAPKSREVDMPGISVVQSLPREEVDIIIDRLQQAGFNALKAAQGFITHKDHKADFLANSEVTEMESLRGKEAAKMSEQ</sequence>
<feature type="compositionally biased region" description="Acidic residues" evidence="1">
    <location>
        <begin position="356"/>
        <end position="365"/>
    </location>
</feature>
<organism evidence="2 3">
    <name type="scientific">Puccinia triticina</name>
    <dbReference type="NCBI Taxonomy" id="208348"/>
    <lineage>
        <taxon>Eukaryota</taxon>
        <taxon>Fungi</taxon>
        <taxon>Dikarya</taxon>
        <taxon>Basidiomycota</taxon>
        <taxon>Pucciniomycotina</taxon>
        <taxon>Pucciniomycetes</taxon>
        <taxon>Pucciniales</taxon>
        <taxon>Pucciniaceae</taxon>
        <taxon>Puccinia</taxon>
    </lineage>
</organism>